<keyword evidence="2" id="KW-0812">Transmembrane</keyword>
<keyword evidence="2" id="KW-1133">Transmembrane helix</keyword>
<name>A0AAV4DQL1_9GAST</name>
<gene>
    <name evidence="3" type="ORF">PoB_007279400</name>
</gene>
<evidence type="ECO:0000313" key="4">
    <source>
        <dbReference type="Proteomes" id="UP000735302"/>
    </source>
</evidence>
<reference evidence="3 4" key="1">
    <citation type="journal article" date="2021" name="Elife">
        <title>Chloroplast acquisition without the gene transfer in kleptoplastic sea slugs, Plakobranchus ocellatus.</title>
        <authorList>
            <person name="Maeda T."/>
            <person name="Takahashi S."/>
            <person name="Yoshida T."/>
            <person name="Shimamura S."/>
            <person name="Takaki Y."/>
            <person name="Nagai Y."/>
            <person name="Toyoda A."/>
            <person name="Suzuki Y."/>
            <person name="Arimoto A."/>
            <person name="Ishii H."/>
            <person name="Satoh N."/>
            <person name="Nishiyama T."/>
            <person name="Hasebe M."/>
            <person name="Maruyama T."/>
            <person name="Minagawa J."/>
            <person name="Obokata J."/>
            <person name="Shigenobu S."/>
        </authorList>
    </citation>
    <scope>NUCLEOTIDE SEQUENCE [LARGE SCALE GENOMIC DNA]</scope>
</reference>
<accession>A0AAV4DQL1</accession>
<keyword evidence="2" id="KW-0472">Membrane</keyword>
<sequence length="351" mass="40413">MPAKGTRNAIFFVNAYVKVYRNAKDLHLCFIDYSKAFDEAKYVKLFRMLQKLDIDGKDLRVIRDLYRDQTASARTEGEHGDFKFSFHFHHNTTVISTNFTSSPHSPSSHFHHHDHLNHYHIHHHHHHHHNHSLLPHHHHHHHSHYHLTNTSIIITTITTFIILIIIPIIFFIGIIITISLIIIITITTSFIIASITISIIINLISQLHHHLHFYCQHHHHCDNDGHGRLSSIFLYVVNAWRCQAKQTYLPQIWVTFVSIQKGEGRLKAEPKEMEVEIRMESITKDTPQQGDLRLSGPPTGQSAGGGPQTRNRMVPADLRADSLATVPPMHQSIHLQNRCLAQPNSYAIFGK</sequence>
<evidence type="ECO:0000256" key="2">
    <source>
        <dbReference type="SAM" id="Phobius"/>
    </source>
</evidence>
<protein>
    <recommendedName>
        <fullName evidence="5">Reverse transcriptase domain-containing protein</fullName>
    </recommendedName>
</protein>
<evidence type="ECO:0000256" key="1">
    <source>
        <dbReference type="SAM" id="MobiDB-lite"/>
    </source>
</evidence>
<dbReference type="AlphaFoldDB" id="A0AAV4DQL1"/>
<feature type="transmembrane region" description="Helical" evidence="2">
    <location>
        <begin position="182"/>
        <end position="204"/>
    </location>
</feature>
<feature type="region of interest" description="Disordered" evidence="1">
    <location>
        <begin position="286"/>
        <end position="312"/>
    </location>
</feature>
<evidence type="ECO:0000313" key="3">
    <source>
        <dbReference type="EMBL" id="GFO46289.1"/>
    </source>
</evidence>
<dbReference type="Proteomes" id="UP000735302">
    <property type="component" value="Unassembled WGS sequence"/>
</dbReference>
<keyword evidence="4" id="KW-1185">Reference proteome</keyword>
<dbReference type="EMBL" id="BLXT01008183">
    <property type="protein sequence ID" value="GFO46289.1"/>
    <property type="molecule type" value="Genomic_DNA"/>
</dbReference>
<evidence type="ECO:0008006" key="5">
    <source>
        <dbReference type="Google" id="ProtNLM"/>
    </source>
</evidence>
<proteinExistence type="predicted"/>
<organism evidence="3 4">
    <name type="scientific">Plakobranchus ocellatus</name>
    <dbReference type="NCBI Taxonomy" id="259542"/>
    <lineage>
        <taxon>Eukaryota</taxon>
        <taxon>Metazoa</taxon>
        <taxon>Spiralia</taxon>
        <taxon>Lophotrochozoa</taxon>
        <taxon>Mollusca</taxon>
        <taxon>Gastropoda</taxon>
        <taxon>Heterobranchia</taxon>
        <taxon>Euthyneura</taxon>
        <taxon>Panpulmonata</taxon>
        <taxon>Sacoglossa</taxon>
        <taxon>Placobranchoidea</taxon>
        <taxon>Plakobranchidae</taxon>
        <taxon>Plakobranchus</taxon>
    </lineage>
</organism>
<feature type="transmembrane region" description="Helical" evidence="2">
    <location>
        <begin position="152"/>
        <end position="176"/>
    </location>
</feature>
<comment type="caution">
    <text evidence="3">The sequence shown here is derived from an EMBL/GenBank/DDBJ whole genome shotgun (WGS) entry which is preliminary data.</text>
</comment>